<dbReference type="Proteomes" id="UP000030752">
    <property type="component" value="Unassembled WGS sequence"/>
</dbReference>
<dbReference type="PANTHER" id="PTHR10194:SF60">
    <property type="entry name" value="RAS GTPASE-ACTIVATING PROTEIN RASKOL"/>
    <property type="match status" value="1"/>
</dbReference>
<name>W2SDA6_CYPE1</name>
<evidence type="ECO:0000256" key="2">
    <source>
        <dbReference type="SAM" id="MobiDB-lite"/>
    </source>
</evidence>
<keyword evidence="5" id="KW-1185">Reference proteome</keyword>
<feature type="compositionally biased region" description="Basic and acidic residues" evidence="2">
    <location>
        <begin position="1211"/>
        <end position="1223"/>
    </location>
</feature>
<accession>W2SDA6</accession>
<dbReference type="RefSeq" id="XP_008711322.1">
    <property type="nucleotide sequence ID" value="XM_008713100.1"/>
</dbReference>
<dbReference type="InterPro" id="IPR023152">
    <property type="entry name" value="RasGAP_CS"/>
</dbReference>
<proteinExistence type="predicted"/>
<feature type="region of interest" description="Disordered" evidence="2">
    <location>
        <begin position="327"/>
        <end position="352"/>
    </location>
</feature>
<dbReference type="GeneID" id="19968135"/>
<feature type="compositionally biased region" description="Polar residues" evidence="2">
    <location>
        <begin position="43"/>
        <end position="92"/>
    </location>
</feature>
<protein>
    <recommendedName>
        <fullName evidence="3">Ras-GAP domain-containing protein</fullName>
    </recommendedName>
</protein>
<dbReference type="InterPro" id="IPR008936">
    <property type="entry name" value="Rho_GTPase_activation_prot"/>
</dbReference>
<dbReference type="SUPFAM" id="SSF49562">
    <property type="entry name" value="C2 domain (Calcium/lipid-binding domain, CaLB)"/>
    <property type="match status" value="1"/>
</dbReference>
<feature type="region of interest" description="Disordered" evidence="2">
    <location>
        <begin position="1"/>
        <end position="131"/>
    </location>
</feature>
<dbReference type="GO" id="GO:0005096">
    <property type="term" value="F:GTPase activator activity"/>
    <property type="evidence" value="ECO:0007669"/>
    <property type="project" value="UniProtKB-KW"/>
</dbReference>
<dbReference type="InParanoid" id="W2SDA6"/>
<reference evidence="4 5" key="1">
    <citation type="submission" date="2013-03" db="EMBL/GenBank/DDBJ databases">
        <title>The Genome Sequence of Phialophora europaea CBS 101466.</title>
        <authorList>
            <consortium name="The Broad Institute Genomics Platform"/>
            <person name="Cuomo C."/>
            <person name="de Hoog S."/>
            <person name="Gorbushina A."/>
            <person name="Walker B."/>
            <person name="Young S.K."/>
            <person name="Zeng Q."/>
            <person name="Gargeya S."/>
            <person name="Fitzgerald M."/>
            <person name="Haas B."/>
            <person name="Abouelleil A."/>
            <person name="Allen A.W."/>
            <person name="Alvarado L."/>
            <person name="Arachchi H.M."/>
            <person name="Berlin A.M."/>
            <person name="Chapman S.B."/>
            <person name="Gainer-Dewar J."/>
            <person name="Goldberg J."/>
            <person name="Griggs A."/>
            <person name="Gujja S."/>
            <person name="Hansen M."/>
            <person name="Howarth C."/>
            <person name="Imamovic A."/>
            <person name="Ireland A."/>
            <person name="Larimer J."/>
            <person name="McCowan C."/>
            <person name="Murphy C."/>
            <person name="Pearson M."/>
            <person name="Poon T.W."/>
            <person name="Priest M."/>
            <person name="Roberts A."/>
            <person name="Saif S."/>
            <person name="Shea T."/>
            <person name="Sisk P."/>
            <person name="Sykes S."/>
            <person name="Wortman J."/>
            <person name="Nusbaum C."/>
            <person name="Birren B."/>
        </authorList>
    </citation>
    <scope>NUCLEOTIDE SEQUENCE [LARGE SCALE GENOMIC DNA]</scope>
    <source>
        <strain evidence="4 5">CBS 101466</strain>
    </source>
</reference>
<dbReference type="InterPro" id="IPR039360">
    <property type="entry name" value="Ras_GTPase"/>
</dbReference>
<sequence>MKASTRDMRQDEPPLRRKPPAVRRASSKQSSSKDRHGVVFEGSNGSTVRVVTPELSGSPQNEYFDASSSNTISPMQGNVRSTYTGQSMSRDYSGSISNDDDNTIDSRRRRARTTSGARDDTGPDTSPGSFVSKARKRIGSITTSAALNTKMEDQVVSIGFPSVHQAASSSDPDDRYGPKTPRRTFSPDSVSTFASGGVRSPSWLESDSGKILQLMKTTCGRMHGILFFRPLYTSAWASGYCSIQVASGSLVCQVKGDVTQTQTLIPDLRGCSVRTHYDPETQSTYLSVLTASTGSGFQLRPSVPETFDSWLAALLCWQPLRPRGVHNKMPKPQNVSIQDARPTGQRRISEATSGKSMAIIKVGQMRAWDGPLPSGSQKSALHRTNMLPEAIDDRSLWRRISCTLHENGDFRLFNEGESEPISTTSLSQLSRCAVQRLDRSILDTPYCLAIYPHYTVQTSTARQKRPMILSLETRVAFEAWYVLLRALMVPELYGPEQNGVGVPAGQDTRGMFRIEQQLLVKITEAKFVHSLTEREVQTSTKAKRKSARPQRVNADVYIDVVCGQDLKGRTSIKPCSNSVLWVEEFTFRDLPSLLSRIAIIARIGNPGEQEWTMIAHGPYDMSGDAAYLTGVGGIEVSSHDSVLGKVDIPLDDLEQRGPVEKWWPVTDNMNRVVGQVLMRLSLNETVVLMSEEYRQLSNLLHSFENSLTSQIAQLLGPELKQVSDVFLDLFQSTNTVHDWLTNLIEEEIDGIHRDTPPFRMRFSGRLQSSDSYENSEQREVLVRDLNRSANQEANLLFRGNSLVTKALDSHMRRLGGEYLETVLGPRLRKIAEKDPDCEVDPMRVNSAEQQERNWSTLLNLTQAIWRAIADSTDLCPPGLRILFRHIRSCAEDRYGSFIRTVKYTSISGFLFLRFFCPAILNPKLFGLAADHPPERTKRTFTLIAKSLNALANMAKFGTKEVWMEPMNRFLTAATPEFKIFIDDICSISASQATPHMEPQYATPTQIRGRLPPASREGLPSLPFLLDSSKLLSELTELWTTHAPANLADEAGMENVVKEFHNLCTDLQSKTKECLSSAEQAEKPDGKLEPKWQQVLKDQQQKLRTVYDERYMASPANNDPELTALPQPRGEAAEGVGEGDTTPSSAASGPWERRLPMHSANARTFTDSTNSSTASFEMVDEGRARMGGSRDGASKSRLFDFVSSSGRRKGRGDRSHTHDDGNEF</sequence>
<dbReference type="HOGENOM" id="CLU_003244_0_1_1"/>
<gene>
    <name evidence="4" type="ORF">HMPREF1541_00796</name>
</gene>
<dbReference type="AlphaFoldDB" id="W2SDA6"/>
<dbReference type="OrthoDB" id="775356at2759"/>
<evidence type="ECO:0000256" key="1">
    <source>
        <dbReference type="ARBA" id="ARBA00022468"/>
    </source>
</evidence>
<organism evidence="4 5">
    <name type="scientific">Cyphellophora europaea (strain CBS 101466)</name>
    <name type="common">Phialophora europaea</name>
    <dbReference type="NCBI Taxonomy" id="1220924"/>
    <lineage>
        <taxon>Eukaryota</taxon>
        <taxon>Fungi</taxon>
        <taxon>Dikarya</taxon>
        <taxon>Ascomycota</taxon>
        <taxon>Pezizomycotina</taxon>
        <taxon>Eurotiomycetes</taxon>
        <taxon>Chaetothyriomycetidae</taxon>
        <taxon>Chaetothyriales</taxon>
        <taxon>Cyphellophoraceae</taxon>
        <taxon>Cyphellophora</taxon>
    </lineage>
</organism>
<dbReference type="CDD" id="cd05137">
    <property type="entry name" value="RasGAP_CLA2_BUD2"/>
    <property type="match status" value="1"/>
</dbReference>
<evidence type="ECO:0000313" key="4">
    <source>
        <dbReference type="EMBL" id="ETN46610.1"/>
    </source>
</evidence>
<dbReference type="PROSITE" id="PS00509">
    <property type="entry name" value="RAS_GTPASE_ACTIV_1"/>
    <property type="match status" value="1"/>
</dbReference>
<dbReference type="Pfam" id="PF00616">
    <property type="entry name" value="RasGAP"/>
    <property type="match status" value="1"/>
</dbReference>
<dbReference type="Gene3D" id="2.60.40.150">
    <property type="entry name" value="C2 domain"/>
    <property type="match status" value="1"/>
</dbReference>
<dbReference type="InterPro" id="IPR001936">
    <property type="entry name" value="RasGAP_dom"/>
</dbReference>
<dbReference type="SMART" id="SM00239">
    <property type="entry name" value="C2"/>
    <property type="match status" value="1"/>
</dbReference>
<dbReference type="SUPFAM" id="SSF48350">
    <property type="entry name" value="GTPase activation domain, GAP"/>
    <property type="match status" value="1"/>
</dbReference>
<keyword evidence="1" id="KW-0343">GTPase activation</keyword>
<dbReference type="PANTHER" id="PTHR10194">
    <property type="entry name" value="RAS GTPASE-ACTIVATING PROTEINS"/>
    <property type="match status" value="1"/>
</dbReference>
<dbReference type="SMART" id="SM00323">
    <property type="entry name" value="RasGAP"/>
    <property type="match status" value="1"/>
</dbReference>
<dbReference type="FunCoup" id="W2SDA6">
    <property type="interactions" value="70"/>
</dbReference>
<evidence type="ECO:0000259" key="3">
    <source>
        <dbReference type="PROSITE" id="PS50018"/>
    </source>
</evidence>
<dbReference type="Gene3D" id="1.10.506.10">
    <property type="entry name" value="GTPase Activation - p120gap, domain 1"/>
    <property type="match status" value="1"/>
</dbReference>
<dbReference type="VEuPathDB" id="FungiDB:HMPREF1541_00796"/>
<feature type="domain" description="Ras-GAP" evidence="3">
    <location>
        <begin position="718"/>
        <end position="952"/>
    </location>
</feature>
<feature type="compositionally biased region" description="Basic and acidic residues" evidence="2">
    <location>
        <begin position="1"/>
        <end position="15"/>
    </location>
</feature>
<dbReference type="EMBL" id="KB822711">
    <property type="protein sequence ID" value="ETN46610.1"/>
    <property type="molecule type" value="Genomic_DNA"/>
</dbReference>
<evidence type="ECO:0000313" key="5">
    <source>
        <dbReference type="Proteomes" id="UP000030752"/>
    </source>
</evidence>
<dbReference type="GO" id="GO:0007165">
    <property type="term" value="P:signal transduction"/>
    <property type="evidence" value="ECO:0007669"/>
    <property type="project" value="UniProtKB-ARBA"/>
</dbReference>
<feature type="compositionally biased region" description="Polar residues" evidence="2">
    <location>
        <begin position="1160"/>
        <end position="1174"/>
    </location>
</feature>
<dbReference type="eggNOG" id="KOG3508">
    <property type="taxonomic scope" value="Eukaryota"/>
</dbReference>
<dbReference type="PROSITE" id="PS50018">
    <property type="entry name" value="RAS_GTPASE_ACTIV_2"/>
    <property type="match status" value="1"/>
</dbReference>
<dbReference type="InterPro" id="IPR000008">
    <property type="entry name" value="C2_dom"/>
</dbReference>
<feature type="region of interest" description="Disordered" evidence="2">
    <location>
        <begin position="1113"/>
        <end position="1223"/>
    </location>
</feature>
<dbReference type="STRING" id="1220924.W2SDA6"/>
<dbReference type="InterPro" id="IPR035892">
    <property type="entry name" value="C2_domain_sf"/>
</dbReference>
<feature type="region of interest" description="Disordered" evidence="2">
    <location>
        <begin position="163"/>
        <end position="197"/>
    </location>
</feature>